<dbReference type="InterPro" id="IPR045203">
    <property type="entry name" value="RanGAP1/2"/>
</dbReference>
<accession>A0A835M923</accession>
<dbReference type="PANTHER" id="PTHR46761:SF2">
    <property type="entry name" value="RAN GTPASE-ACTIVATING PROTEIN 1"/>
    <property type="match status" value="1"/>
</dbReference>
<protein>
    <submittedName>
        <fullName evidence="2">Uncharacterized protein</fullName>
    </submittedName>
</protein>
<feature type="compositionally biased region" description="Polar residues" evidence="1">
    <location>
        <begin position="119"/>
        <end position="139"/>
    </location>
</feature>
<name>A0A835M923_9MAGN</name>
<dbReference type="PANTHER" id="PTHR46761">
    <property type="entry name" value="RAN GTPASE-ACTIVATING PROTEIN 1"/>
    <property type="match status" value="1"/>
</dbReference>
<gene>
    <name evidence="2" type="ORF">IFM89_005400</name>
</gene>
<reference evidence="2 3" key="1">
    <citation type="submission" date="2020-10" db="EMBL/GenBank/DDBJ databases">
        <title>The Coptis chinensis genome and diversification of protoberbering-type alkaloids.</title>
        <authorList>
            <person name="Wang B."/>
            <person name="Shu S."/>
            <person name="Song C."/>
            <person name="Liu Y."/>
        </authorList>
    </citation>
    <scope>NUCLEOTIDE SEQUENCE [LARGE SCALE GENOMIC DNA]</scope>
    <source>
        <strain evidence="2">HL-2020</strain>
        <tissue evidence="2">Leaf</tissue>
    </source>
</reference>
<dbReference type="Proteomes" id="UP000631114">
    <property type="component" value="Unassembled WGS sequence"/>
</dbReference>
<dbReference type="GO" id="GO:0005096">
    <property type="term" value="F:GTPase activator activity"/>
    <property type="evidence" value="ECO:0007669"/>
    <property type="project" value="InterPro"/>
</dbReference>
<keyword evidence="3" id="KW-1185">Reference proteome</keyword>
<dbReference type="AlphaFoldDB" id="A0A835M923"/>
<evidence type="ECO:0000313" key="2">
    <source>
        <dbReference type="EMBL" id="KAF9623815.1"/>
    </source>
</evidence>
<dbReference type="EMBL" id="JADFTS010000001">
    <property type="protein sequence ID" value="KAF9623815.1"/>
    <property type="molecule type" value="Genomic_DNA"/>
</dbReference>
<sequence>MFTAIFTISGSQSEFIETKEAKMLLAPLAENRNSYNNICFGNRSFGTEVASVAEPILQLLKDQLGNALDEKGVRAFGPEIPSSLEELFFYERGPFRGSYTRNFIDEERPYGVESGNKKAANTTPTYNLHSTSASESQIVSPGFVSKR</sequence>
<proteinExistence type="predicted"/>
<feature type="region of interest" description="Disordered" evidence="1">
    <location>
        <begin position="111"/>
        <end position="147"/>
    </location>
</feature>
<organism evidence="2 3">
    <name type="scientific">Coptis chinensis</name>
    <dbReference type="NCBI Taxonomy" id="261450"/>
    <lineage>
        <taxon>Eukaryota</taxon>
        <taxon>Viridiplantae</taxon>
        <taxon>Streptophyta</taxon>
        <taxon>Embryophyta</taxon>
        <taxon>Tracheophyta</taxon>
        <taxon>Spermatophyta</taxon>
        <taxon>Magnoliopsida</taxon>
        <taxon>Ranunculales</taxon>
        <taxon>Ranunculaceae</taxon>
        <taxon>Coptidoideae</taxon>
        <taxon>Coptis</taxon>
    </lineage>
</organism>
<evidence type="ECO:0000256" key="1">
    <source>
        <dbReference type="SAM" id="MobiDB-lite"/>
    </source>
</evidence>
<evidence type="ECO:0000313" key="3">
    <source>
        <dbReference type="Proteomes" id="UP000631114"/>
    </source>
</evidence>
<comment type="caution">
    <text evidence="2">The sequence shown here is derived from an EMBL/GenBank/DDBJ whole genome shotgun (WGS) entry which is preliminary data.</text>
</comment>